<dbReference type="RefSeq" id="WP_138571952.1">
    <property type="nucleotide sequence ID" value="NZ_CP040818.1"/>
</dbReference>
<protein>
    <submittedName>
        <fullName evidence="7">LysE family translocator</fullName>
    </submittedName>
</protein>
<comment type="subcellular location">
    <subcellularLocation>
        <location evidence="1">Cell membrane</location>
        <topology evidence="1">Multi-pass membrane protein</topology>
    </subcellularLocation>
</comment>
<evidence type="ECO:0000256" key="6">
    <source>
        <dbReference type="SAM" id="Phobius"/>
    </source>
</evidence>
<feature type="transmembrane region" description="Helical" evidence="6">
    <location>
        <begin position="179"/>
        <end position="197"/>
    </location>
</feature>
<keyword evidence="8" id="KW-1185">Reference proteome</keyword>
<gene>
    <name evidence="7" type="ORF">FDP22_09550</name>
</gene>
<evidence type="ECO:0000256" key="1">
    <source>
        <dbReference type="ARBA" id="ARBA00004651"/>
    </source>
</evidence>
<evidence type="ECO:0000313" key="7">
    <source>
        <dbReference type="EMBL" id="QDL91998.1"/>
    </source>
</evidence>
<dbReference type="Proteomes" id="UP000305888">
    <property type="component" value="Chromosome"/>
</dbReference>
<dbReference type="KEGG" id="ppru:FDP22_09550"/>
<name>A0A5B8FHH1_9RHOB</name>
<evidence type="ECO:0000256" key="2">
    <source>
        <dbReference type="ARBA" id="ARBA00022475"/>
    </source>
</evidence>
<dbReference type="GO" id="GO:0033228">
    <property type="term" value="P:cysteine export across plasma membrane"/>
    <property type="evidence" value="ECO:0007669"/>
    <property type="project" value="TreeGrafter"/>
</dbReference>
<dbReference type="EMBL" id="CP040818">
    <property type="protein sequence ID" value="QDL91998.1"/>
    <property type="molecule type" value="Genomic_DNA"/>
</dbReference>
<dbReference type="Pfam" id="PF01810">
    <property type="entry name" value="LysE"/>
    <property type="match status" value="1"/>
</dbReference>
<reference evidence="7 8" key="1">
    <citation type="submission" date="2019-06" db="EMBL/GenBank/DDBJ databases">
        <title>Genome sequence of Rhodobacteraceae bacterium D4M1.</title>
        <authorList>
            <person name="Cao J."/>
        </authorList>
    </citation>
    <scope>NUCLEOTIDE SEQUENCE [LARGE SCALE GENOMIC DNA]</scope>
    <source>
        <strain evidence="7 8">D4M1</strain>
    </source>
</reference>
<keyword evidence="2" id="KW-1003">Cell membrane</keyword>
<dbReference type="OrthoDB" id="9812084at2"/>
<dbReference type="PANTHER" id="PTHR30086">
    <property type="entry name" value="ARGININE EXPORTER PROTEIN ARGO"/>
    <property type="match status" value="1"/>
</dbReference>
<dbReference type="AlphaFoldDB" id="A0A5B8FHH1"/>
<organism evidence="7 8">
    <name type="scientific">Paroceanicella profunda</name>
    <dbReference type="NCBI Taxonomy" id="2579971"/>
    <lineage>
        <taxon>Bacteria</taxon>
        <taxon>Pseudomonadati</taxon>
        <taxon>Pseudomonadota</taxon>
        <taxon>Alphaproteobacteria</taxon>
        <taxon>Rhodobacterales</taxon>
        <taxon>Paracoccaceae</taxon>
        <taxon>Paroceanicella</taxon>
    </lineage>
</organism>
<accession>A0A5B8FHH1</accession>
<sequence>MFDDPLFAIAGIAFVAGWSPGPNNTLLAASGANFGLRRTGPHVAGVAIGFAVMLFAVALGLGEVLKRAPVITEVMRGAGALLLLWFAWRIATATGAGKAGGGARPFTFLQAAGFQWINPKAWAMSIGLITQYDVPGSPLGNAARLAGVALLVAGGASLVWAGLGAALQRLLQTPGRLRAFNLMMAGLILLFVVALLSDWA</sequence>
<feature type="transmembrane region" description="Helical" evidence="6">
    <location>
        <begin position="74"/>
        <end position="91"/>
    </location>
</feature>
<evidence type="ECO:0000256" key="5">
    <source>
        <dbReference type="ARBA" id="ARBA00023136"/>
    </source>
</evidence>
<keyword evidence="3 6" id="KW-0812">Transmembrane</keyword>
<dbReference type="GO" id="GO:0005886">
    <property type="term" value="C:plasma membrane"/>
    <property type="evidence" value="ECO:0007669"/>
    <property type="project" value="UniProtKB-SubCell"/>
</dbReference>
<proteinExistence type="predicted"/>
<dbReference type="InterPro" id="IPR001123">
    <property type="entry name" value="LeuE-type"/>
</dbReference>
<evidence type="ECO:0000313" key="8">
    <source>
        <dbReference type="Proteomes" id="UP000305888"/>
    </source>
</evidence>
<keyword evidence="4 6" id="KW-1133">Transmembrane helix</keyword>
<dbReference type="GO" id="GO:0015171">
    <property type="term" value="F:amino acid transmembrane transporter activity"/>
    <property type="evidence" value="ECO:0007669"/>
    <property type="project" value="TreeGrafter"/>
</dbReference>
<evidence type="ECO:0000256" key="4">
    <source>
        <dbReference type="ARBA" id="ARBA00022989"/>
    </source>
</evidence>
<feature type="transmembrane region" description="Helical" evidence="6">
    <location>
        <begin position="44"/>
        <end position="62"/>
    </location>
</feature>
<feature type="transmembrane region" description="Helical" evidence="6">
    <location>
        <begin position="145"/>
        <end position="167"/>
    </location>
</feature>
<keyword evidence="5 6" id="KW-0472">Membrane</keyword>
<evidence type="ECO:0000256" key="3">
    <source>
        <dbReference type="ARBA" id="ARBA00022692"/>
    </source>
</evidence>
<dbReference type="PANTHER" id="PTHR30086:SF20">
    <property type="entry name" value="ARGININE EXPORTER PROTEIN ARGO-RELATED"/>
    <property type="match status" value="1"/>
</dbReference>